<evidence type="ECO:0000313" key="9">
    <source>
        <dbReference type="EMBL" id="KAJ1372858.1"/>
    </source>
</evidence>
<comment type="subcellular location">
    <subcellularLocation>
        <location evidence="1">Endoplasmic reticulum membrane</location>
        <topology evidence="1">Multi-pass membrane protein</topology>
    </subcellularLocation>
</comment>
<evidence type="ECO:0000256" key="7">
    <source>
        <dbReference type="ARBA" id="ARBA00023136"/>
    </source>
</evidence>
<dbReference type="PANTHER" id="PTHR21212">
    <property type="entry name" value="BERNARDINELLI-SEIP CONGENITAL LIPODYSTROPHY 2 HOMOLOG BSCL2 PROTEIN"/>
    <property type="match status" value="1"/>
</dbReference>
<feature type="transmembrane region" description="Helical" evidence="8">
    <location>
        <begin position="229"/>
        <end position="249"/>
    </location>
</feature>
<reference evidence="9" key="1">
    <citation type="submission" date="2021-06" db="EMBL/GenBank/DDBJ databases">
        <title>Parelaphostrongylus tenuis whole genome reference sequence.</title>
        <authorList>
            <person name="Garwood T.J."/>
            <person name="Larsen P.A."/>
            <person name="Fountain-Jones N.M."/>
            <person name="Garbe J.R."/>
            <person name="Macchietto M.G."/>
            <person name="Kania S.A."/>
            <person name="Gerhold R.W."/>
            <person name="Richards J.E."/>
            <person name="Wolf T.M."/>
        </authorList>
    </citation>
    <scope>NUCLEOTIDE SEQUENCE</scope>
    <source>
        <strain evidence="9">MNPRO001-30</strain>
        <tissue evidence="9">Meninges</tissue>
    </source>
</reference>
<feature type="transmembrane region" description="Helical" evidence="8">
    <location>
        <begin position="148"/>
        <end position="167"/>
    </location>
</feature>
<dbReference type="AlphaFoldDB" id="A0AAD5RBD5"/>
<proteinExistence type="predicted"/>
<evidence type="ECO:0000256" key="1">
    <source>
        <dbReference type="ARBA" id="ARBA00004477"/>
    </source>
</evidence>
<accession>A0AAD5RBD5</accession>
<name>A0AAD5RBD5_PARTN</name>
<evidence type="ECO:0000256" key="4">
    <source>
        <dbReference type="ARBA" id="ARBA00022824"/>
    </source>
</evidence>
<keyword evidence="7 8" id="KW-0472">Membrane</keyword>
<evidence type="ECO:0000256" key="6">
    <source>
        <dbReference type="ARBA" id="ARBA00023098"/>
    </source>
</evidence>
<keyword evidence="4" id="KW-0256">Endoplasmic reticulum</keyword>
<sequence length="338" mass="38416">MSFWLVHRARVQLKRLSHLSRDTDLFHSALWLSVHFILAFFIAALTPLFIRRAALPSSIRQEIELNLAFKTCDDDLHGICSFPSATVEYEKGALFSPSVTYALSIRLRFADIRREQRLGVFQNVISLYDKDDLVSTYSKSSYLRTPGLLSKLLRITFFPVYYCGLFYDYNILDILLTPSHFESVTKSSTKLSYQLQDRFAEVESAMLIVDARFGIAQHFLYNWPLTSSTVLFISSFSACCFLILVYWGTRSLMIFWKSSENSNSGHSAPDLSSSISIKAENPCGSVTAPISMSAEEYIPDNVDEIPCCSDFSDVPIWEIKPVLKNQTHVDSVARDDIR</sequence>
<feature type="transmembrane region" description="Helical" evidence="8">
    <location>
        <begin position="29"/>
        <end position="50"/>
    </location>
</feature>
<evidence type="ECO:0000256" key="2">
    <source>
        <dbReference type="ARBA" id="ARBA00022064"/>
    </source>
</evidence>
<dbReference type="Pfam" id="PF06775">
    <property type="entry name" value="Seipin"/>
    <property type="match status" value="1"/>
</dbReference>
<evidence type="ECO:0000256" key="3">
    <source>
        <dbReference type="ARBA" id="ARBA00022692"/>
    </source>
</evidence>
<keyword evidence="3 8" id="KW-0812">Transmembrane</keyword>
<gene>
    <name evidence="9" type="ORF">KIN20_035144</name>
</gene>
<dbReference type="InterPro" id="IPR009617">
    <property type="entry name" value="Seipin"/>
</dbReference>
<evidence type="ECO:0000313" key="10">
    <source>
        <dbReference type="Proteomes" id="UP001196413"/>
    </source>
</evidence>
<keyword evidence="5 8" id="KW-1133">Transmembrane helix</keyword>
<keyword evidence="10" id="KW-1185">Reference proteome</keyword>
<dbReference type="GO" id="GO:0140042">
    <property type="term" value="P:lipid droplet formation"/>
    <property type="evidence" value="ECO:0007669"/>
    <property type="project" value="UniProtKB-ARBA"/>
</dbReference>
<organism evidence="9 10">
    <name type="scientific">Parelaphostrongylus tenuis</name>
    <name type="common">Meningeal worm</name>
    <dbReference type="NCBI Taxonomy" id="148309"/>
    <lineage>
        <taxon>Eukaryota</taxon>
        <taxon>Metazoa</taxon>
        <taxon>Ecdysozoa</taxon>
        <taxon>Nematoda</taxon>
        <taxon>Chromadorea</taxon>
        <taxon>Rhabditida</taxon>
        <taxon>Rhabditina</taxon>
        <taxon>Rhabditomorpha</taxon>
        <taxon>Strongyloidea</taxon>
        <taxon>Metastrongylidae</taxon>
        <taxon>Parelaphostrongylus</taxon>
    </lineage>
</organism>
<comment type="caution">
    <text evidence="9">The sequence shown here is derived from an EMBL/GenBank/DDBJ whole genome shotgun (WGS) entry which is preliminary data.</text>
</comment>
<dbReference type="PANTHER" id="PTHR21212:SF0">
    <property type="entry name" value="SEIPIN"/>
    <property type="match status" value="1"/>
</dbReference>
<evidence type="ECO:0000256" key="8">
    <source>
        <dbReference type="SAM" id="Phobius"/>
    </source>
</evidence>
<dbReference type="Proteomes" id="UP001196413">
    <property type="component" value="Unassembled WGS sequence"/>
</dbReference>
<dbReference type="GO" id="GO:0006629">
    <property type="term" value="P:lipid metabolic process"/>
    <property type="evidence" value="ECO:0007669"/>
    <property type="project" value="UniProtKB-KW"/>
</dbReference>
<dbReference type="GO" id="GO:0005789">
    <property type="term" value="C:endoplasmic reticulum membrane"/>
    <property type="evidence" value="ECO:0007669"/>
    <property type="project" value="UniProtKB-SubCell"/>
</dbReference>
<keyword evidence="6" id="KW-0443">Lipid metabolism</keyword>
<dbReference type="EMBL" id="JAHQIW010007198">
    <property type="protein sequence ID" value="KAJ1372858.1"/>
    <property type="molecule type" value="Genomic_DNA"/>
</dbReference>
<evidence type="ECO:0000256" key="5">
    <source>
        <dbReference type="ARBA" id="ARBA00022989"/>
    </source>
</evidence>
<dbReference type="CDD" id="cd23995">
    <property type="entry name" value="Seipin_BSCL2_like"/>
    <property type="match status" value="1"/>
</dbReference>
<protein>
    <recommendedName>
        <fullName evidence="2">Seipin</fullName>
    </recommendedName>
</protein>